<dbReference type="Pfam" id="PF00071">
    <property type="entry name" value="Ras"/>
    <property type="match status" value="1"/>
</dbReference>
<proteinExistence type="predicted"/>
<feature type="region of interest" description="Disordered" evidence="3">
    <location>
        <begin position="1"/>
        <end position="62"/>
    </location>
</feature>
<dbReference type="SMART" id="SM00174">
    <property type="entry name" value="RHO"/>
    <property type="match status" value="1"/>
</dbReference>
<sequence>MPSPDRRRSTPREGANSPASRPNRFMRGVGGTVPAAAPRVSFAVPQGRPRPPPTGSLGPAGAVAGGIHHQSEPFPVPGRPRSPWPLWAAGNGQLDPYQHQSVVVEPPLPSSARLTSSTSLPSASNPLYGRFVVGRRGWVFTPTLRFEEWRRAASETVPSPDDVWRSSTRQMEREEEERVEVARLAAVGGLQDQRYEAFGGMPLVRHHERSRPAVVEYRASYVPVTNLEPPAPPRQPAGLLRSVRRQFSRHLPAVADEDEPDTTTVRHQARTPGLMDRLHGTISRLSSRRTSHYRRDEVLNPSPRAQTPNLFNRLQRGVSVRFPSRQTTPAPSRMTDAGPSYLFRANNNNSPIQANDEAGVRVDKTRTDNSATLVQRSSPTLQVRTGTEDVSTVEYHNEAFIGTDSQEMEEYPASDDSPEDPHDQAFNYGPQRRSRVASLGNLLQRATSIRNRLPSRMSLRGPSRLTRAASRVSNMRVASRMSNMGPRTIRIAVIGDTYVGKTTLLHRLFNNTYVPTEGPSQHWTAKSQTFTISNNLINLEAWDIPGAPPANSPEALSMAFFHAAVICIDLENTYHTDISASLTRHLNSLRNSLVEAPIFVVGLKKDARPGFPTLRLTWLNEGSPVARDTAERLARRIGTVEYLECSAKTGEKVRQVFDTIVEHILQRRDEDDQRRRTASGRFGRRVSRMFGRDE</sequence>
<reference evidence="4 5" key="1">
    <citation type="submission" date="2018-08" db="EMBL/GenBank/DDBJ databases">
        <title>Draft genome of the lignicolous fungus Coniochaeta pulveracea.</title>
        <authorList>
            <person name="Borstlap C.J."/>
            <person name="De Witt R.N."/>
            <person name="Botha A."/>
            <person name="Volschenk H."/>
        </authorList>
    </citation>
    <scope>NUCLEOTIDE SEQUENCE [LARGE SCALE GENOMIC DNA]</scope>
    <source>
        <strain evidence="4 5">CAB683</strain>
    </source>
</reference>
<dbReference type="PANTHER" id="PTHR47977">
    <property type="entry name" value="RAS-RELATED PROTEIN RAB"/>
    <property type="match status" value="1"/>
</dbReference>
<dbReference type="PROSITE" id="PS51419">
    <property type="entry name" value="RAB"/>
    <property type="match status" value="1"/>
</dbReference>
<dbReference type="GO" id="GO:0005525">
    <property type="term" value="F:GTP binding"/>
    <property type="evidence" value="ECO:0007669"/>
    <property type="project" value="UniProtKB-KW"/>
</dbReference>
<evidence type="ECO:0000256" key="2">
    <source>
        <dbReference type="ARBA" id="ARBA00023134"/>
    </source>
</evidence>
<keyword evidence="1" id="KW-0547">Nucleotide-binding</keyword>
<dbReference type="OrthoDB" id="5244647at2759"/>
<dbReference type="PRINTS" id="PR00449">
    <property type="entry name" value="RASTRNSFRMNG"/>
</dbReference>
<evidence type="ECO:0000256" key="3">
    <source>
        <dbReference type="SAM" id="MobiDB-lite"/>
    </source>
</evidence>
<dbReference type="Gene3D" id="3.40.50.300">
    <property type="entry name" value="P-loop containing nucleotide triphosphate hydrolases"/>
    <property type="match status" value="1"/>
</dbReference>
<organism evidence="4 5">
    <name type="scientific">Coniochaeta pulveracea</name>
    <dbReference type="NCBI Taxonomy" id="177199"/>
    <lineage>
        <taxon>Eukaryota</taxon>
        <taxon>Fungi</taxon>
        <taxon>Dikarya</taxon>
        <taxon>Ascomycota</taxon>
        <taxon>Pezizomycotina</taxon>
        <taxon>Sordariomycetes</taxon>
        <taxon>Sordariomycetidae</taxon>
        <taxon>Coniochaetales</taxon>
        <taxon>Coniochaetaceae</taxon>
        <taxon>Coniochaeta</taxon>
    </lineage>
</organism>
<evidence type="ECO:0008006" key="6">
    <source>
        <dbReference type="Google" id="ProtNLM"/>
    </source>
</evidence>
<gene>
    <name evidence="4" type="ORF">DL546_001697</name>
</gene>
<name>A0A420Y5Z8_9PEZI</name>
<evidence type="ECO:0000256" key="1">
    <source>
        <dbReference type="ARBA" id="ARBA00022741"/>
    </source>
</evidence>
<dbReference type="InterPro" id="IPR001806">
    <property type="entry name" value="Small_GTPase"/>
</dbReference>
<feature type="compositionally biased region" description="Acidic residues" evidence="3">
    <location>
        <begin position="406"/>
        <end position="418"/>
    </location>
</feature>
<dbReference type="EMBL" id="QVQW01000044">
    <property type="protein sequence ID" value="RKU43306.1"/>
    <property type="molecule type" value="Genomic_DNA"/>
</dbReference>
<dbReference type="AlphaFoldDB" id="A0A420Y5Z8"/>
<dbReference type="STRING" id="177199.A0A420Y5Z8"/>
<keyword evidence="5" id="KW-1185">Reference proteome</keyword>
<evidence type="ECO:0000313" key="4">
    <source>
        <dbReference type="EMBL" id="RKU43306.1"/>
    </source>
</evidence>
<accession>A0A420Y5Z8</accession>
<keyword evidence="2" id="KW-0342">GTP-binding</keyword>
<comment type="caution">
    <text evidence="4">The sequence shown here is derived from an EMBL/GenBank/DDBJ whole genome shotgun (WGS) entry which is preliminary data.</text>
</comment>
<protein>
    <recommendedName>
        <fullName evidence="6">Rho GTPase</fullName>
    </recommendedName>
</protein>
<feature type="compositionally biased region" description="Basic and acidic residues" evidence="3">
    <location>
        <begin position="1"/>
        <end position="11"/>
    </location>
</feature>
<dbReference type="SMART" id="SM00173">
    <property type="entry name" value="RAS"/>
    <property type="match status" value="1"/>
</dbReference>
<dbReference type="InterPro" id="IPR050227">
    <property type="entry name" value="Rab"/>
</dbReference>
<dbReference type="InterPro" id="IPR027417">
    <property type="entry name" value="P-loop_NTPase"/>
</dbReference>
<dbReference type="GO" id="GO:0003924">
    <property type="term" value="F:GTPase activity"/>
    <property type="evidence" value="ECO:0007669"/>
    <property type="project" value="InterPro"/>
</dbReference>
<dbReference type="SMART" id="SM00175">
    <property type="entry name" value="RAB"/>
    <property type="match status" value="1"/>
</dbReference>
<dbReference type="Proteomes" id="UP000275385">
    <property type="component" value="Unassembled WGS sequence"/>
</dbReference>
<feature type="region of interest" description="Disordered" evidence="3">
    <location>
        <begin position="404"/>
        <end position="428"/>
    </location>
</feature>
<evidence type="ECO:0000313" key="5">
    <source>
        <dbReference type="Proteomes" id="UP000275385"/>
    </source>
</evidence>
<dbReference type="SUPFAM" id="SSF52540">
    <property type="entry name" value="P-loop containing nucleoside triphosphate hydrolases"/>
    <property type="match status" value="1"/>
</dbReference>